<dbReference type="Proteomes" id="UP001144280">
    <property type="component" value="Unassembled WGS sequence"/>
</dbReference>
<dbReference type="EMBL" id="BSDI01000056">
    <property type="protein sequence ID" value="GLI02155.1"/>
    <property type="molecule type" value="Genomic_DNA"/>
</dbReference>
<accession>A0ABQ5R6Z2</accession>
<comment type="pathway">
    <text evidence="4">Lipid metabolism.</text>
</comment>
<proteinExistence type="inferred from homology"/>
<name>A0ABQ5R6Z2_9ACTN</name>
<evidence type="ECO:0000256" key="17">
    <source>
        <dbReference type="ARBA" id="ARBA00023264"/>
    </source>
</evidence>
<keyword evidence="9" id="KW-0444">Lipid biosynthesis</keyword>
<evidence type="ECO:0000256" key="22">
    <source>
        <dbReference type="ARBA" id="ARBA00032743"/>
    </source>
</evidence>
<keyword evidence="12" id="KW-0548">Nucleotidyltransferase</keyword>
<keyword evidence="11 24" id="KW-0812">Transmembrane</keyword>
<evidence type="ECO:0000256" key="9">
    <source>
        <dbReference type="ARBA" id="ARBA00022516"/>
    </source>
</evidence>
<dbReference type="EC" id="2.7.7.41" evidence="6"/>
<comment type="caution">
    <text evidence="25">The sequence shown here is derived from an EMBL/GenBank/DDBJ whole genome shotgun (WGS) entry which is preliminary data.</text>
</comment>
<evidence type="ECO:0000256" key="21">
    <source>
        <dbReference type="ARBA" id="ARBA00032396"/>
    </source>
</evidence>
<gene>
    <name evidence="25" type="ORF">Pa4123_74330</name>
</gene>
<evidence type="ECO:0000256" key="6">
    <source>
        <dbReference type="ARBA" id="ARBA00012487"/>
    </source>
</evidence>
<evidence type="ECO:0000256" key="2">
    <source>
        <dbReference type="ARBA" id="ARBA00004651"/>
    </source>
</evidence>
<evidence type="ECO:0000256" key="5">
    <source>
        <dbReference type="ARBA" id="ARBA00010185"/>
    </source>
</evidence>
<evidence type="ECO:0000256" key="8">
    <source>
        <dbReference type="ARBA" id="ARBA00022475"/>
    </source>
</evidence>
<evidence type="ECO:0000256" key="13">
    <source>
        <dbReference type="ARBA" id="ARBA00022989"/>
    </source>
</evidence>
<evidence type="ECO:0000256" key="14">
    <source>
        <dbReference type="ARBA" id="ARBA00023098"/>
    </source>
</evidence>
<evidence type="ECO:0000313" key="26">
    <source>
        <dbReference type="Proteomes" id="UP001144280"/>
    </source>
</evidence>
<reference evidence="25" key="1">
    <citation type="submission" date="2022-12" db="EMBL/GenBank/DDBJ databases">
        <title>New Phytohabitans aurantiacus sp. RD004123 nov., an actinomycete isolated from soil.</title>
        <authorList>
            <person name="Triningsih D.W."/>
            <person name="Harunari E."/>
            <person name="Igarashi Y."/>
        </authorList>
    </citation>
    <scope>NUCLEOTIDE SEQUENCE</scope>
    <source>
        <strain evidence="25">RD004123</strain>
    </source>
</reference>
<dbReference type="RefSeq" id="WP_281903646.1">
    <property type="nucleotide sequence ID" value="NZ_BSDI01000056.1"/>
</dbReference>
<comment type="pathway">
    <text evidence="3">Phospholipid metabolism; CDP-diacylglycerol biosynthesis; CDP-diacylglycerol from sn-glycerol 3-phosphate: step 3/3.</text>
</comment>
<keyword evidence="17" id="KW-1208">Phospholipid metabolism</keyword>
<evidence type="ECO:0000313" key="25">
    <source>
        <dbReference type="EMBL" id="GLI02155.1"/>
    </source>
</evidence>
<evidence type="ECO:0000256" key="18">
    <source>
        <dbReference type="ARBA" id="ARBA00029893"/>
    </source>
</evidence>
<keyword evidence="8" id="KW-1003">Cell membrane</keyword>
<dbReference type="PANTHER" id="PTHR46382:SF1">
    <property type="entry name" value="PHOSPHATIDATE CYTIDYLYLTRANSFERASE"/>
    <property type="match status" value="1"/>
</dbReference>
<evidence type="ECO:0000256" key="7">
    <source>
        <dbReference type="ARBA" id="ARBA00019373"/>
    </source>
</evidence>
<comment type="catalytic activity">
    <reaction evidence="1">
        <text>a 1,2-diacyl-sn-glycero-3-phosphate + CTP + H(+) = a CDP-1,2-diacyl-sn-glycerol + diphosphate</text>
        <dbReference type="Rhea" id="RHEA:16229"/>
        <dbReference type="ChEBI" id="CHEBI:15378"/>
        <dbReference type="ChEBI" id="CHEBI:33019"/>
        <dbReference type="ChEBI" id="CHEBI:37563"/>
        <dbReference type="ChEBI" id="CHEBI:58332"/>
        <dbReference type="ChEBI" id="CHEBI:58608"/>
        <dbReference type="EC" id="2.7.7.41"/>
    </reaction>
</comment>
<evidence type="ECO:0000256" key="10">
    <source>
        <dbReference type="ARBA" id="ARBA00022679"/>
    </source>
</evidence>
<keyword evidence="13 24" id="KW-1133">Transmembrane helix</keyword>
<evidence type="ECO:0000256" key="15">
    <source>
        <dbReference type="ARBA" id="ARBA00023136"/>
    </source>
</evidence>
<evidence type="ECO:0000256" key="20">
    <source>
        <dbReference type="ARBA" id="ARBA00032253"/>
    </source>
</evidence>
<evidence type="ECO:0000256" key="16">
    <source>
        <dbReference type="ARBA" id="ARBA00023209"/>
    </source>
</evidence>
<evidence type="ECO:0000256" key="4">
    <source>
        <dbReference type="ARBA" id="ARBA00005189"/>
    </source>
</evidence>
<evidence type="ECO:0000256" key="3">
    <source>
        <dbReference type="ARBA" id="ARBA00005119"/>
    </source>
</evidence>
<keyword evidence="26" id="KW-1185">Reference proteome</keyword>
<comment type="similarity">
    <text evidence="5">Belongs to the CDS family.</text>
</comment>
<keyword evidence="16" id="KW-0594">Phospholipid biosynthesis</keyword>
<evidence type="ECO:0000256" key="23">
    <source>
        <dbReference type="ARBA" id="ARBA00033406"/>
    </source>
</evidence>
<keyword evidence="10" id="KW-0808">Transferase</keyword>
<dbReference type="PANTHER" id="PTHR46382">
    <property type="entry name" value="PHOSPHATIDATE CYTIDYLYLTRANSFERASE"/>
    <property type="match status" value="1"/>
</dbReference>
<keyword evidence="15 24" id="KW-0472">Membrane</keyword>
<comment type="subcellular location">
    <subcellularLocation>
        <location evidence="2">Cell membrane</location>
        <topology evidence="2">Multi-pass membrane protein</topology>
    </subcellularLocation>
</comment>
<protein>
    <recommendedName>
        <fullName evidence="7">Phosphatidate cytidylyltransferase</fullName>
        <ecNumber evidence="6">2.7.7.41</ecNumber>
    </recommendedName>
    <alternativeName>
        <fullName evidence="20">CDP-DAG synthase</fullName>
    </alternativeName>
    <alternativeName>
        <fullName evidence="22">CDP-DG synthase</fullName>
    </alternativeName>
    <alternativeName>
        <fullName evidence="18">CDP-diacylglycerol synthase</fullName>
    </alternativeName>
    <alternativeName>
        <fullName evidence="21">CDP-diglyceride pyrophosphorylase</fullName>
    </alternativeName>
    <alternativeName>
        <fullName evidence="23">CDP-diglyceride synthase</fullName>
    </alternativeName>
    <alternativeName>
        <fullName evidence="19">CTP:phosphatidate cytidylyltransferase</fullName>
    </alternativeName>
</protein>
<evidence type="ECO:0000256" key="11">
    <source>
        <dbReference type="ARBA" id="ARBA00022692"/>
    </source>
</evidence>
<keyword evidence="14" id="KW-0443">Lipid metabolism</keyword>
<evidence type="ECO:0000256" key="12">
    <source>
        <dbReference type="ARBA" id="ARBA00022695"/>
    </source>
</evidence>
<organism evidence="25 26">
    <name type="scientific">Phytohabitans aurantiacus</name>
    <dbReference type="NCBI Taxonomy" id="3016789"/>
    <lineage>
        <taxon>Bacteria</taxon>
        <taxon>Bacillati</taxon>
        <taxon>Actinomycetota</taxon>
        <taxon>Actinomycetes</taxon>
        <taxon>Micromonosporales</taxon>
        <taxon>Micromonosporaceae</taxon>
    </lineage>
</organism>
<feature type="transmembrane region" description="Helical" evidence="24">
    <location>
        <begin position="22"/>
        <end position="44"/>
    </location>
</feature>
<evidence type="ECO:0000256" key="24">
    <source>
        <dbReference type="SAM" id="Phobius"/>
    </source>
</evidence>
<evidence type="ECO:0000256" key="1">
    <source>
        <dbReference type="ARBA" id="ARBA00001698"/>
    </source>
</evidence>
<dbReference type="Pfam" id="PF01148">
    <property type="entry name" value="CTP_transf_1"/>
    <property type="match status" value="1"/>
</dbReference>
<sequence>MVYAGRQTAILGVFNRDLPTPLILGLVAAVTIGAPMGDLFESMIKRGAGAKDAASWLAGSGGLLDRIDSLLFALAIVLLLA</sequence>
<evidence type="ECO:0000256" key="19">
    <source>
        <dbReference type="ARBA" id="ARBA00031825"/>
    </source>
</evidence>